<dbReference type="GO" id="GO:0046872">
    <property type="term" value="F:metal ion binding"/>
    <property type="evidence" value="ECO:0007669"/>
    <property type="project" value="InterPro"/>
</dbReference>
<evidence type="ECO:0000313" key="9">
    <source>
        <dbReference type="EMBL" id="CAL1154835.1"/>
    </source>
</evidence>
<keyword evidence="1 4" id="KW-0732">Signal</keyword>
<dbReference type="EMBL" id="CAMXCT010002942">
    <property type="protein sequence ID" value="CAI4001460.1"/>
    <property type="molecule type" value="Genomic_DNA"/>
</dbReference>
<dbReference type="InterPro" id="IPR004843">
    <property type="entry name" value="Calcineurin-like_PHP"/>
</dbReference>
<feature type="chain" id="PRO_5043082698" description="Purple acid phosphatase" evidence="4">
    <location>
        <begin position="18"/>
        <end position="553"/>
    </location>
</feature>
<comment type="catalytic activity">
    <reaction evidence="4">
        <text>a phosphate monoester + H2O = an alcohol + phosphate</text>
        <dbReference type="Rhea" id="RHEA:15017"/>
        <dbReference type="ChEBI" id="CHEBI:15377"/>
        <dbReference type="ChEBI" id="CHEBI:30879"/>
        <dbReference type="ChEBI" id="CHEBI:43474"/>
        <dbReference type="ChEBI" id="CHEBI:67140"/>
        <dbReference type="EC" id="3.1.3.2"/>
    </reaction>
</comment>
<feature type="signal peptide" evidence="4">
    <location>
        <begin position="1"/>
        <end position="17"/>
    </location>
</feature>
<dbReference type="SUPFAM" id="SSF56300">
    <property type="entry name" value="Metallo-dependent phosphatases"/>
    <property type="match status" value="1"/>
</dbReference>
<dbReference type="Pfam" id="PF00149">
    <property type="entry name" value="Metallophos"/>
    <property type="match status" value="1"/>
</dbReference>
<keyword evidence="3" id="KW-0325">Glycoprotein</keyword>
<evidence type="ECO:0000256" key="3">
    <source>
        <dbReference type="ARBA" id="ARBA00023180"/>
    </source>
</evidence>
<keyword evidence="2 4" id="KW-0378">Hydrolase</keyword>
<comment type="similarity">
    <text evidence="4">Belongs to the metallophosphoesterase superfamily. Purple acid phosphatase family.</text>
</comment>
<evidence type="ECO:0000259" key="5">
    <source>
        <dbReference type="Pfam" id="PF00149"/>
    </source>
</evidence>
<dbReference type="Gene3D" id="3.60.21.10">
    <property type="match status" value="1"/>
</dbReference>
<dbReference type="InterPro" id="IPR015914">
    <property type="entry name" value="PAPs_N"/>
</dbReference>
<dbReference type="EMBL" id="CAMXCT020002942">
    <property type="protein sequence ID" value="CAL1154835.1"/>
    <property type="molecule type" value="Genomic_DNA"/>
</dbReference>
<dbReference type="PANTHER" id="PTHR22953">
    <property type="entry name" value="ACID PHOSPHATASE RELATED"/>
    <property type="match status" value="1"/>
</dbReference>
<reference evidence="9" key="2">
    <citation type="submission" date="2024-04" db="EMBL/GenBank/DDBJ databases">
        <authorList>
            <person name="Chen Y."/>
            <person name="Shah S."/>
            <person name="Dougan E. K."/>
            <person name="Thang M."/>
            <person name="Chan C."/>
        </authorList>
    </citation>
    <scope>NUCLEOTIDE SEQUENCE [LARGE SCALE GENOMIC DNA]</scope>
</reference>
<reference evidence="8" key="1">
    <citation type="submission" date="2022-10" db="EMBL/GenBank/DDBJ databases">
        <authorList>
            <person name="Chen Y."/>
            <person name="Dougan E. K."/>
            <person name="Chan C."/>
            <person name="Rhodes N."/>
            <person name="Thang M."/>
        </authorList>
    </citation>
    <scope>NUCLEOTIDE SEQUENCE</scope>
</reference>
<dbReference type="CDD" id="cd00839">
    <property type="entry name" value="MPP_PAPs"/>
    <property type="match status" value="1"/>
</dbReference>
<gene>
    <name evidence="8" type="ORF">C1SCF055_LOCUS27507</name>
</gene>
<sequence>MLRFLFAGLALASVQMPQDEFDDECDSDTSGCALNVLQQGASKKSQIAHSEQPTGVKTSAYVRPKNHLDLGASQFIPNEKCPHPPCSGQVHIQLGAPGEMVVSFVSQPESDTASRVRYGRFEGHATFDLEAVGKAETYSQLMFWNAMLWDPPLKGGFGLDQTIVARDMSTDTWAYDPKTGWKYPSWREIGVQQVEGNKMGWYKNPLERYDSPKVHTVVLTGLKEGETYTYQVENDDRSFTFTYPMYKYPYHVGLVGDIGQTPVSNSSMHLLSGLKPDVVLLTGDLSYADGYYPRWDSFGIMFETLGSQVPVMTVPGNHEYGSAEAFKSYNVRYPMPYLQSGSSDPNYWSLDIGPMHVVGLNSYASAKAGSYQYRWLLQDLKSFDRKKTPWLVAMMHAPWYNSNLGHYGEAKVMMEHLEDIFFEHGVNLVLAGHVHSFERTWPAYRNETNACGPSYINIGDGGNREGPYAHWLPFENPHKAWSAFRQGAFGIGDLKIMNETHAFFTWRRNACFDNGEANFDATNCSSTGDNSRNSLKADDIAWIVRGVGKCQNQ</sequence>
<feature type="domain" description="Calcineurin-like phosphoesterase" evidence="5">
    <location>
        <begin position="252"/>
        <end position="436"/>
    </location>
</feature>
<evidence type="ECO:0000256" key="1">
    <source>
        <dbReference type="ARBA" id="ARBA00022729"/>
    </source>
</evidence>
<evidence type="ECO:0000259" key="7">
    <source>
        <dbReference type="Pfam" id="PF16656"/>
    </source>
</evidence>
<dbReference type="Gene3D" id="2.60.40.380">
    <property type="entry name" value="Purple acid phosphatase-like, N-terminal"/>
    <property type="match status" value="1"/>
</dbReference>
<dbReference type="EC" id="3.1.3.2" evidence="4"/>
<dbReference type="InterPro" id="IPR008963">
    <property type="entry name" value="Purple_acid_Pase-like_N"/>
</dbReference>
<evidence type="ECO:0000259" key="6">
    <source>
        <dbReference type="Pfam" id="PF14008"/>
    </source>
</evidence>
<keyword evidence="10" id="KW-1185">Reference proteome</keyword>
<accession>A0A9P1D1D3</accession>
<dbReference type="InterPro" id="IPR039331">
    <property type="entry name" value="PAPs-like"/>
</dbReference>
<protein>
    <recommendedName>
        <fullName evidence="4">Purple acid phosphatase</fullName>
        <ecNumber evidence="4">3.1.3.2</ecNumber>
    </recommendedName>
</protein>
<evidence type="ECO:0000313" key="8">
    <source>
        <dbReference type="EMBL" id="CAI4001460.1"/>
    </source>
</evidence>
<dbReference type="Pfam" id="PF16656">
    <property type="entry name" value="Pur_ac_phosph_N"/>
    <property type="match status" value="1"/>
</dbReference>
<dbReference type="AlphaFoldDB" id="A0A9P1D1D3"/>
<organism evidence="8">
    <name type="scientific">Cladocopium goreaui</name>
    <dbReference type="NCBI Taxonomy" id="2562237"/>
    <lineage>
        <taxon>Eukaryota</taxon>
        <taxon>Sar</taxon>
        <taxon>Alveolata</taxon>
        <taxon>Dinophyceae</taxon>
        <taxon>Suessiales</taxon>
        <taxon>Symbiodiniaceae</taxon>
        <taxon>Cladocopium</taxon>
    </lineage>
</organism>
<proteinExistence type="inferred from homology"/>
<dbReference type="EMBL" id="CAMXCT030002942">
    <property type="protein sequence ID" value="CAL4788772.1"/>
    <property type="molecule type" value="Genomic_DNA"/>
</dbReference>
<feature type="domain" description="Purple acid phosphatase C-terminal" evidence="6">
    <location>
        <begin position="452"/>
        <end position="510"/>
    </location>
</feature>
<evidence type="ECO:0000313" key="10">
    <source>
        <dbReference type="Proteomes" id="UP001152797"/>
    </source>
</evidence>
<dbReference type="PANTHER" id="PTHR22953:SF153">
    <property type="entry name" value="PURPLE ACID PHOSPHATASE"/>
    <property type="match status" value="1"/>
</dbReference>
<dbReference type="InterPro" id="IPR041792">
    <property type="entry name" value="MPP_PAP"/>
</dbReference>
<dbReference type="InterPro" id="IPR029052">
    <property type="entry name" value="Metallo-depent_PP-like"/>
</dbReference>
<dbReference type="OrthoDB" id="411061at2759"/>
<dbReference type="GO" id="GO:0003993">
    <property type="term" value="F:acid phosphatase activity"/>
    <property type="evidence" value="ECO:0007669"/>
    <property type="project" value="UniProtKB-EC"/>
</dbReference>
<dbReference type="InterPro" id="IPR025733">
    <property type="entry name" value="PAPs_C"/>
</dbReference>
<evidence type="ECO:0000256" key="2">
    <source>
        <dbReference type="ARBA" id="ARBA00022801"/>
    </source>
</evidence>
<name>A0A9P1D1D3_9DINO</name>
<comment type="caution">
    <text evidence="8">The sequence shown here is derived from an EMBL/GenBank/DDBJ whole genome shotgun (WGS) entry which is preliminary data.</text>
</comment>
<dbReference type="SUPFAM" id="SSF49363">
    <property type="entry name" value="Purple acid phosphatase, N-terminal domain"/>
    <property type="match status" value="2"/>
</dbReference>
<dbReference type="Proteomes" id="UP001152797">
    <property type="component" value="Unassembled WGS sequence"/>
</dbReference>
<feature type="domain" description="Purple acid phosphatase N-terminal" evidence="7">
    <location>
        <begin position="89"/>
        <end position="240"/>
    </location>
</feature>
<evidence type="ECO:0000256" key="4">
    <source>
        <dbReference type="RuleBase" id="RU361203"/>
    </source>
</evidence>
<dbReference type="Pfam" id="PF14008">
    <property type="entry name" value="Metallophos_C"/>
    <property type="match status" value="1"/>
</dbReference>